<feature type="signal peptide" evidence="1">
    <location>
        <begin position="1"/>
        <end position="19"/>
    </location>
</feature>
<proteinExistence type="predicted"/>
<dbReference type="Proteomes" id="UP000886847">
    <property type="component" value="Unassembled WGS sequence"/>
</dbReference>
<keyword evidence="1" id="KW-0732">Signal</keyword>
<comment type="caution">
    <text evidence="2">The sequence shown here is derived from an EMBL/GenBank/DDBJ whole genome shotgun (WGS) entry which is preliminary data.</text>
</comment>
<reference evidence="2" key="2">
    <citation type="submission" date="2021-04" db="EMBL/GenBank/DDBJ databases">
        <authorList>
            <person name="Gilroy R."/>
        </authorList>
    </citation>
    <scope>NUCLEOTIDE SEQUENCE</scope>
    <source>
        <strain evidence="2">2189</strain>
    </source>
</reference>
<reference evidence="2" key="1">
    <citation type="journal article" date="2021" name="PeerJ">
        <title>Extensive microbial diversity within the chicken gut microbiome revealed by metagenomics and culture.</title>
        <authorList>
            <person name="Gilroy R."/>
            <person name="Ravi A."/>
            <person name="Getino M."/>
            <person name="Pursley I."/>
            <person name="Horton D.L."/>
            <person name="Alikhan N.F."/>
            <person name="Baker D."/>
            <person name="Gharbi K."/>
            <person name="Hall N."/>
            <person name="Watson M."/>
            <person name="Adriaenssens E.M."/>
            <person name="Foster-Nyarko E."/>
            <person name="Jarju S."/>
            <person name="Secka A."/>
            <person name="Antonio M."/>
            <person name="Oren A."/>
            <person name="Chaudhuri R.R."/>
            <person name="La Ragione R."/>
            <person name="Hildebrand F."/>
            <person name="Pallen M.J."/>
        </authorList>
    </citation>
    <scope>NUCLEOTIDE SEQUENCE</scope>
    <source>
        <strain evidence="2">2189</strain>
    </source>
</reference>
<protein>
    <submittedName>
        <fullName evidence="2">Uncharacterized protein</fullName>
    </submittedName>
</protein>
<feature type="chain" id="PRO_5039249512" evidence="1">
    <location>
        <begin position="20"/>
        <end position="350"/>
    </location>
</feature>
<evidence type="ECO:0000313" key="2">
    <source>
        <dbReference type="EMBL" id="HIX49886.1"/>
    </source>
</evidence>
<dbReference type="Gene3D" id="2.60.40.4270">
    <property type="entry name" value="Listeria-Bacteroides repeat domain"/>
    <property type="match status" value="1"/>
</dbReference>
<sequence>MLYCLQILASALFSSPAMVALLLIAAGAAFVMAGAAAMHCCFYRLTLHMGDEVVSERHPGSRAVEVEAPPPRAGMRFTGWYTDRACTRAAENPFRVPVRGAHLYAGWEACGEQEDDYAQTVSGEVLCKHGKYAAVSTGEGEQEQKTDTDDADVYVRFKCSFRAKLIQADARVKQMYNGLRSELLSYIGVRERVSWEADSYFIGKELFARVKVYAKSITVHFALDASDPELFGCLYRDDGGRARFAAVPVRCRVTDARSYKNMLAVLRLAAERKELSYSRVEEYGDIPYESRDELIEQGLIKLCAKSGGKSVSAEKLRQMIAAGVRVQTATSYFARQRQTAGRADDESAAQ</sequence>
<name>A0A9D2AUS6_9FIRM</name>
<gene>
    <name evidence="2" type="ORF">H9851_01200</name>
</gene>
<evidence type="ECO:0000256" key="1">
    <source>
        <dbReference type="SAM" id="SignalP"/>
    </source>
</evidence>
<dbReference type="EMBL" id="DXEW01000005">
    <property type="protein sequence ID" value="HIX49886.1"/>
    <property type="molecule type" value="Genomic_DNA"/>
</dbReference>
<dbReference type="AlphaFoldDB" id="A0A9D2AUS6"/>
<accession>A0A9D2AUS6</accession>
<dbReference type="InterPro" id="IPR042229">
    <property type="entry name" value="Listeria/Bacterioides_rpt_sf"/>
</dbReference>
<evidence type="ECO:0000313" key="3">
    <source>
        <dbReference type="Proteomes" id="UP000886847"/>
    </source>
</evidence>
<organism evidence="2 3">
    <name type="scientific">Candidatus Borkfalkia faecavium</name>
    <dbReference type="NCBI Taxonomy" id="2838508"/>
    <lineage>
        <taxon>Bacteria</taxon>
        <taxon>Bacillati</taxon>
        <taxon>Bacillota</taxon>
        <taxon>Clostridia</taxon>
        <taxon>Christensenellales</taxon>
        <taxon>Christensenellaceae</taxon>
        <taxon>Candidatus Borkfalkia</taxon>
    </lineage>
</organism>